<name>A0A1F8GGV9_9BACT</name>
<dbReference type="PANTHER" id="PTHR48090">
    <property type="entry name" value="UNDECAPRENYL-PHOSPHATE 4-DEOXY-4-FORMAMIDO-L-ARABINOSE TRANSFERASE-RELATED"/>
    <property type="match status" value="1"/>
</dbReference>
<dbReference type="SUPFAM" id="SSF53448">
    <property type="entry name" value="Nucleotide-diphospho-sugar transferases"/>
    <property type="match status" value="1"/>
</dbReference>
<reference evidence="2 3" key="1">
    <citation type="journal article" date="2016" name="Nat. Commun.">
        <title>Thousands of microbial genomes shed light on interconnected biogeochemical processes in an aquifer system.</title>
        <authorList>
            <person name="Anantharaman K."/>
            <person name="Brown C.T."/>
            <person name="Hug L.A."/>
            <person name="Sharon I."/>
            <person name="Castelle C.J."/>
            <person name="Probst A.J."/>
            <person name="Thomas B.C."/>
            <person name="Singh A."/>
            <person name="Wilkins M.J."/>
            <person name="Karaoz U."/>
            <person name="Brodie E.L."/>
            <person name="Williams K.H."/>
            <person name="Hubbard S.S."/>
            <person name="Banfield J.F."/>
        </authorList>
    </citation>
    <scope>NUCLEOTIDE SEQUENCE [LARGE SCALE GENOMIC DNA]</scope>
</reference>
<feature type="domain" description="Glycosyltransferase 2-like" evidence="1">
    <location>
        <begin position="6"/>
        <end position="160"/>
    </location>
</feature>
<evidence type="ECO:0000313" key="2">
    <source>
        <dbReference type="EMBL" id="OGN24624.1"/>
    </source>
</evidence>
<dbReference type="Pfam" id="PF00535">
    <property type="entry name" value="Glycos_transf_2"/>
    <property type="match status" value="1"/>
</dbReference>
<dbReference type="InterPro" id="IPR050256">
    <property type="entry name" value="Glycosyltransferase_2"/>
</dbReference>
<evidence type="ECO:0000259" key="1">
    <source>
        <dbReference type="Pfam" id="PF00535"/>
    </source>
</evidence>
<dbReference type="EMBL" id="MGKJ01000010">
    <property type="protein sequence ID" value="OGN24624.1"/>
    <property type="molecule type" value="Genomic_DNA"/>
</dbReference>
<proteinExistence type="predicted"/>
<dbReference type="Gene3D" id="3.90.550.10">
    <property type="entry name" value="Spore Coat Polysaccharide Biosynthesis Protein SpsA, Chain A"/>
    <property type="match status" value="1"/>
</dbReference>
<dbReference type="Proteomes" id="UP000178911">
    <property type="component" value="Unassembled WGS sequence"/>
</dbReference>
<gene>
    <name evidence="2" type="ORF">A3A13_00925</name>
</gene>
<dbReference type="STRING" id="1802695.A3A13_00925"/>
<evidence type="ECO:0000313" key="3">
    <source>
        <dbReference type="Proteomes" id="UP000178911"/>
    </source>
</evidence>
<dbReference type="CDD" id="cd04179">
    <property type="entry name" value="DPM_DPG-synthase_like"/>
    <property type="match status" value="1"/>
</dbReference>
<dbReference type="AlphaFoldDB" id="A0A1F8GGV9"/>
<protein>
    <recommendedName>
        <fullName evidence="1">Glycosyltransferase 2-like domain-containing protein</fullName>
    </recommendedName>
</protein>
<organism evidence="2 3">
    <name type="scientific">Candidatus Yanofskybacteria bacterium RIFCSPLOWO2_01_FULL_43_22</name>
    <dbReference type="NCBI Taxonomy" id="1802695"/>
    <lineage>
        <taxon>Bacteria</taxon>
        <taxon>Candidatus Yanofskyibacteriota</taxon>
    </lineage>
</organism>
<accession>A0A1F8GGV9</accession>
<dbReference type="PANTHER" id="PTHR48090:SF7">
    <property type="entry name" value="RFBJ PROTEIN"/>
    <property type="match status" value="1"/>
</dbReference>
<dbReference type="InterPro" id="IPR001173">
    <property type="entry name" value="Glyco_trans_2-like"/>
</dbReference>
<sequence length="227" mass="25513">MKVVLIAPTINEVEGLRWTLPRLDKNIINEIIVADRNSTDGTVEYCKENGYRVYHQQSRGYGNAVMEVIAMTDSDIIVELCPDGSSIPERVPDLIAKINEGYDLVVASRYKDGAKSYDDDAITRLGNWFFTKLINILFHARYTDVLVGFRAYRRSAYNSIGMNTPAWAWTAQQAIQFAKAGLKVAEIGVDEPARIGGKRKMSPFKSGMEILRVIIKEFLAGKRFAKV</sequence>
<dbReference type="InterPro" id="IPR029044">
    <property type="entry name" value="Nucleotide-diphossugar_trans"/>
</dbReference>
<comment type="caution">
    <text evidence="2">The sequence shown here is derived from an EMBL/GenBank/DDBJ whole genome shotgun (WGS) entry which is preliminary data.</text>
</comment>